<proteinExistence type="predicted"/>
<evidence type="ECO:0000259" key="2">
    <source>
        <dbReference type="Pfam" id="PF07007"/>
    </source>
</evidence>
<evidence type="ECO:0000256" key="1">
    <source>
        <dbReference type="SAM" id="SignalP"/>
    </source>
</evidence>
<dbReference type="AlphaFoldDB" id="A0A919BII5"/>
<reference evidence="3" key="2">
    <citation type="submission" date="2020-09" db="EMBL/GenBank/DDBJ databases">
        <authorList>
            <person name="Sun Q."/>
            <person name="Kim S."/>
        </authorList>
    </citation>
    <scope>NUCLEOTIDE SEQUENCE</scope>
    <source>
        <strain evidence="3">KCTC 42731</strain>
    </source>
</reference>
<dbReference type="Gene3D" id="1.20.1270.180">
    <property type="match status" value="1"/>
</dbReference>
<feature type="signal peptide" evidence="1">
    <location>
        <begin position="1"/>
        <end position="20"/>
    </location>
</feature>
<evidence type="ECO:0000313" key="4">
    <source>
        <dbReference type="Proteomes" id="UP000623842"/>
    </source>
</evidence>
<keyword evidence="4" id="KW-1185">Reference proteome</keyword>
<gene>
    <name evidence="3" type="ORF">GCM10017161_22190</name>
</gene>
<sequence length="132" mass="15421">MTRILFGLVTYIIFVSATNAMNSKTVESCESQHKSITELSSCLDIVKEATDRELQTWINNQTFILEEFALNTGRRTALDMFKRSQRNFNTYRENNCRWQYLYLSPDVKAAPAYKKCYILITKSRIDELSQIN</sequence>
<dbReference type="InterPro" id="IPR009739">
    <property type="entry name" value="LprI-like_N"/>
</dbReference>
<feature type="chain" id="PRO_5036880737" description="Lysozyme inhibitor LprI-like N-terminal domain-containing protein" evidence="1">
    <location>
        <begin position="21"/>
        <end position="132"/>
    </location>
</feature>
<reference evidence="3" key="1">
    <citation type="journal article" date="2014" name="Int. J. Syst. Evol. Microbiol.">
        <title>Complete genome sequence of Corynebacterium casei LMG S-19264T (=DSM 44701T), isolated from a smear-ripened cheese.</title>
        <authorList>
            <consortium name="US DOE Joint Genome Institute (JGI-PGF)"/>
            <person name="Walter F."/>
            <person name="Albersmeier A."/>
            <person name="Kalinowski J."/>
            <person name="Ruckert C."/>
        </authorList>
    </citation>
    <scope>NUCLEOTIDE SEQUENCE</scope>
    <source>
        <strain evidence="3">KCTC 42731</strain>
    </source>
</reference>
<evidence type="ECO:0000313" key="3">
    <source>
        <dbReference type="EMBL" id="GHF93404.1"/>
    </source>
</evidence>
<keyword evidence="1" id="KW-0732">Signal</keyword>
<name>A0A919BII5_9GAMM</name>
<comment type="caution">
    <text evidence="3">The sequence shown here is derived from an EMBL/GenBank/DDBJ whole genome shotgun (WGS) entry which is preliminary data.</text>
</comment>
<organism evidence="3 4">
    <name type="scientific">Thalassotalea marina</name>
    <dbReference type="NCBI Taxonomy" id="1673741"/>
    <lineage>
        <taxon>Bacteria</taxon>
        <taxon>Pseudomonadati</taxon>
        <taxon>Pseudomonadota</taxon>
        <taxon>Gammaproteobacteria</taxon>
        <taxon>Alteromonadales</taxon>
        <taxon>Colwelliaceae</taxon>
        <taxon>Thalassotalea</taxon>
    </lineage>
</organism>
<accession>A0A919BII5</accession>
<dbReference type="RefSeq" id="WP_189770404.1">
    <property type="nucleotide sequence ID" value="NZ_BNCK01000004.1"/>
</dbReference>
<dbReference type="Pfam" id="PF07007">
    <property type="entry name" value="LprI"/>
    <property type="match status" value="1"/>
</dbReference>
<feature type="domain" description="Lysozyme inhibitor LprI-like N-terminal" evidence="2">
    <location>
        <begin position="30"/>
        <end position="128"/>
    </location>
</feature>
<dbReference type="EMBL" id="BNCK01000004">
    <property type="protein sequence ID" value="GHF93404.1"/>
    <property type="molecule type" value="Genomic_DNA"/>
</dbReference>
<dbReference type="Proteomes" id="UP000623842">
    <property type="component" value="Unassembled WGS sequence"/>
</dbReference>
<protein>
    <recommendedName>
        <fullName evidence="2">Lysozyme inhibitor LprI-like N-terminal domain-containing protein</fullName>
    </recommendedName>
</protein>